<dbReference type="Proteomes" id="UP000601435">
    <property type="component" value="Unassembled WGS sequence"/>
</dbReference>
<sequence>MLDLSSSFEDALSNVTRALPSHGTAGADASVLAWQLFDRFGDHLCPQVLLGGWWRITASYQSTKFQSRIDVSNIASEAIEQSHSQAQQSSVSAGGGGGGTGFSVDVHASSSWGASSGDHSKKSSSTGLRHVNQTALEDSQVAVAHTWKGGSSGCSPANWRRSLDESTNSNWKVIDRHVDHCFPIWEWGGIHPEVKDLLKSQYEPWAQQFNTTTTSTSTSRLPSTTPRPTLHKKLKEERDVHWPPDQTTVMLHCDPGWQVAACNMEMFYARKNLMEVFPSAGSCVIRCKQSDRTHCARLLPQTPLQLYCWPLTDYPVKSSRDMIYVDTLFTKDSFNFCGGWRVVDCFFENGNVLYAQAKDGMCVVEAVWVTKVWGEYLTTICEQAG</sequence>
<accession>A0A812YEA7</accession>
<dbReference type="AlphaFoldDB" id="A0A812YEA7"/>
<reference evidence="1" key="1">
    <citation type="submission" date="2021-02" db="EMBL/GenBank/DDBJ databases">
        <authorList>
            <person name="Dougan E. K."/>
            <person name="Rhodes N."/>
            <person name="Thang M."/>
            <person name="Chan C."/>
        </authorList>
    </citation>
    <scope>NUCLEOTIDE SEQUENCE</scope>
</reference>
<gene>
    <name evidence="1" type="ORF">SNEC2469_LOCUS22563</name>
</gene>
<keyword evidence="2" id="KW-1185">Reference proteome</keyword>
<comment type="caution">
    <text evidence="1">The sequence shown here is derived from an EMBL/GenBank/DDBJ whole genome shotgun (WGS) entry which is preliminary data.</text>
</comment>
<protein>
    <submittedName>
        <fullName evidence="1">Uncharacterized protein</fullName>
    </submittedName>
</protein>
<organism evidence="1 2">
    <name type="scientific">Symbiodinium necroappetens</name>
    <dbReference type="NCBI Taxonomy" id="1628268"/>
    <lineage>
        <taxon>Eukaryota</taxon>
        <taxon>Sar</taxon>
        <taxon>Alveolata</taxon>
        <taxon>Dinophyceae</taxon>
        <taxon>Suessiales</taxon>
        <taxon>Symbiodiniaceae</taxon>
        <taxon>Symbiodinium</taxon>
    </lineage>
</organism>
<dbReference type="OrthoDB" id="444448at2759"/>
<dbReference type="EMBL" id="CAJNJA010041127">
    <property type="protein sequence ID" value="CAE7772088.1"/>
    <property type="molecule type" value="Genomic_DNA"/>
</dbReference>
<proteinExistence type="predicted"/>
<evidence type="ECO:0000313" key="1">
    <source>
        <dbReference type="EMBL" id="CAE7772088.1"/>
    </source>
</evidence>
<name>A0A812YEA7_9DINO</name>
<evidence type="ECO:0000313" key="2">
    <source>
        <dbReference type="Proteomes" id="UP000601435"/>
    </source>
</evidence>